<evidence type="ECO:0000313" key="2">
    <source>
        <dbReference type="Proteomes" id="UP001064048"/>
    </source>
</evidence>
<sequence length="210" mass="24309">MSSENLPNYDVIILDEIHERHLMGDFLLGVLKCLIHSRTDLKLVLMSATINIKLFEDYFSAESAVVIQVPGRLFPIDLQYKPIFVEDKPSRNDRLDPQPYVQIMQLIDNKYPSDERGDLLIFMSGVQEITTICEAAQQYSEKTKKWIVLPLHSGLSIAEQDKVKEMSYDSTTKMQRLKEFWISKASADQRKGRAGRTGECKYERRSFRDI</sequence>
<dbReference type="Proteomes" id="UP001064048">
    <property type="component" value="Chromosome 21"/>
</dbReference>
<proteinExistence type="predicted"/>
<comment type="caution">
    <text evidence="1">The sequence shown here is derived from an EMBL/GenBank/DDBJ whole genome shotgun (WGS) entry which is preliminary data.</text>
</comment>
<accession>A0ACC0KCC6</accession>
<name>A0ACC0KCC6_CHOFU</name>
<evidence type="ECO:0000313" key="1">
    <source>
        <dbReference type="EMBL" id="KAI8434127.1"/>
    </source>
</evidence>
<gene>
    <name evidence="1" type="ORF">MSG28_012257</name>
</gene>
<organism evidence="1 2">
    <name type="scientific">Choristoneura fumiferana</name>
    <name type="common">Spruce budworm moth</name>
    <name type="synonym">Archips fumiferana</name>
    <dbReference type="NCBI Taxonomy" id="7141"/>
    <lineage>
        <taxon>Eukaryota</taxon>
        <taxon>Metazoa</taxon>
        <taxon>Ecdysozoa</taxon>
        <taxon>Arthropoda</taxon>
        <taxon>Hexapoda</taxon>
        <taxon>Insecta</taxon>
        <taxon>Pterygota</taxon>
        <taxon>Neoptera</taxon>
        <taxon>Endopterygota</taxon>
        <taxon>Lepidoptera</taxon>
        <taxon>Glossata</taxon>
        <taxon>Ditrysia</taxon>
        <taxon>Tortricoidea</taxon>
        <taxon>Tortricidae</taxon>
        <taxon>Tortricinae</taxon>
        <taxon>Choristoneura</taxon>
    </lineage>
</organism>
<dbReference type="EMBL" id="CM046121">
    <property type="protein sequence ID" value="KAI8434127.1"/>
    <property type="molecule type" value="Genomic_DNA"/>
</dbReference>
<keyword evidence="2" id="KW-1185">Reference proteome</keyword>
<reference evidence="1 2" key="1">
    <citation type="journal article" date="2022" name="Genome Biol. Evol.">
        <title>The Spruce Budworm Genome: Reconstructing the Evolutionary History of Antifreeze Proteins.</title>
        <authorList>
            <person name="Beliveau C."/>
            <person name="Gagne P."/>
            <person name="Picq S."/>
            <person name="Vernygora O."/>
            <person name="Keeling C.I."/>
            <person name="Pinkney K."/>
            <person name="Doucet D."/>
            <person name="Wen F."/>
            <person name="Johnston J.S."/>
            <person name="Maaroufi H."/>
            <person name="Boyle B."/>
            <person name="Laroche J."/>
            <person name="Dewar K."/>
            <person name="Juretic N."/>
            <person name="Blackburn G."/>
            <person name="Nisole A."/>
            <person name="Brunet B."/>
            <person name="Brandao M."/>
            <person name="Lumley L."/>
            <person name="Duan J."/>
            <person name="Quan G."/>
            <person name="Lucarotti C.J."/>
            <person name="Roe A.D."/>
            <person name="Sperling F.A.H."/>
            <person name="Levesque R.C."/>
            <person name="Cusson M."/>
        </authorList>
    </citation>
    <scope>NUCLEOTIDE SEQUENCE [LARGE SCALE GENOMIC DNA]</scope>
    <source>
        <strain evidence="1">Glfc:IPQL:Cfum</strain>
    </source>
</reference>
<protein>
    <submittedName>
        <fullName evidence="1">Uncharacterized protein</fullName>
    </submittedName>
</protein>